<protein>
    <submittedName>
        <fullName evidence="7">Thioredoxin domain-containing protein</fullName>
    </submittedName>
</protein>
<comment type="caution">
    <text evidence="7">The sequence shown here is derived from an EMBL/GenBank/DDBJ whole genome shotgun (WGS) entry which is preliminary data.</text>
</comment>
<dbReference type="PANTHER" id="PTHR13887:SF14">
    <property type="entry name" value="DISULFIDE BOND FORMATION PROTEIN D"/>
    <property type="match status" value="1"/>
</dbReference>
<dbReference type="RefSeq" id="WP_185062169.1">
    <property type="nucleotide sequence ID" value="NZ_BAABJP010000062.1"/>
</dbReference>
<dbReference type="InterPro" id="IPR012336">
    <property type="entry name" value="Thioredoxin-like_fold"/>
</dbReference>
<reference evidence="8" key="1">
    <citation type="journal article" date="2019" name="Int. J. Syst. Evol. Microbiol.">
        <title>The Global Catalogue of Microorganisms (GCM) 10K type strain sequencing project: providing services to taxonomists for standard genome sequencing and annotation.</title>
        <authorList>
            <consortium name="The Broad Institute Genomics Platform"/>
            <consortium name="The Broad Institute Genome Sequencing Center for Infectious Disease"/>
            <person name="Wu L."/>
            <person name="Ma J."/>
        </authorList>
    </citation>
    <scope>NUCLEOTIDE SEQUENCE [LARGE SCALE GENOMIC DNA]</scope>
    <source>
        <strain evidence="8">JCM 18303</strain>
    </source>
</reference>
<evidence type="ECO:0000313" key="8">
    <source>
        <dbReference type="Proteomes" id="UP001428817"/>
    </source>
</evidence>
<evidence type="ECO:0000256" key="3">
    <source>
        <dbReference type="ARBA" id="ARBA00023002"/>
    </source>
</evidence>
<keyword evidence="4" id="KW-1015">Disulfide bond</keyword>
<dbReference type="PANTHER" id="PTHR13887">
    <property type="entry name" value="GLUTATHIONE S-TRANSFERASE KAPPA"/>
    <property type="match status" value="1"/>
</dbReference>
<evidence type="ECO:0000256" key="5">
    <source>
        <dbReference type="ARBA" id="ARBA00023284"/>
    </source>
</evidence>
<keyword evidence="2" id="KW-0732">Signal</keyword>
<dbReference type="Pfam" id="PF13462">
    <property type="entry name" value="Thioredoxin_4"/>
    <property type="match status" value="1"/>
</dbReference>
<evidence type="ECO:0000259" key="6">
    <source>
        <dbReference type="PROSITE" id="PS51352"/>
    </source>
</evidence>
<dbReference type="InterPro" id="IPR013766">
    <property type="entry name" value="Thioredoxin_domain"/>
</dbReference>
<evidence type="ECO:0000256" key="4">
    <source>
        <dbReference type="ARBA" id="ARBA00023157"/>
    </source>
</evidence>
<name>A0ABP9RCH5_9PSEU</name>
<dbReference type="SUPFAM" id="SSF52833">
    <property type="entry name" value="Thioredoxin-like"/>
    <property type="match status" value="1"/>
</dbReference>
<dbReference type="Gene3D" id="3.40.30.10">
    <property type="entry name" value="Glutaredoxin"/>
    <property type="match status" value="1"/>
</dbReference>
<keyword evidence="3" id="KW-0560">Oxidoreductase</keyword>
<dbReference type="PROSITE" id="PS51352">
    <property type="entry name" value="THIOREDOXIN_2"/>
    <property type="match status" value="1"/>
</dbReference>
<proteinExistence type="inferred from homology"/>
<accession>A0ABP9RCH5</accession>
<keyword evidence="5" id="KW-0676">Redox-active center</keyword>
<evidence type="ECO:0000313" key="7">
    <source>
        <dbReference type="EMBL" id="GAA5174739.1"/>
    </source>
</evidence>
<gene>
    <name evidence="7" type="ORF">GCM10023321_79270</name>
</gene>
<dbReference type="Proteomes" id="UP001428817">
    <property type="component" value="Unassembled WGS sequence"/>
</dbReference>
<organism evidence="7 8">
    <name type="scientific">Pseudonocardia eucalypti</name>
    <dbReference type="NCBI Taxonomy" id="648755"/>
    <lineage>
        <taxon>Bacteria</taxon>
        <taxon>Bacillati</taxon>
        <taxon>Actinomycetota</taxon>
        <taxon>Actinomycetes</taxon>
        <taxon>Pseudonocardiales</taxon>
        <taxon>Pseudonocardiaceae</taxon>
        <taxon>Pseudonocardia</taxon>
    </lineage>
</organism>
<feature type="domain" description="Thioredoxin" evidence="6">
    <location>
        <begin position="43"/>
        <end position="228"/>
    </location>
</feature>
<sequence length="234" mass="24623">MTGTETNRAGLGIGIALAVVLLLGVISFASGKPAEPAAGAHAMSDASKARSEAARRIPGDPLALGDPAAPVVLVEFADYKCPYCAVFAERVAPPLIDQYVKTGKVRVEWRDFSFLGPDSTLAAVAARAAGRQGKFWDFHDALFAQHSEGTVVWSHATLIGLAEQLGLDKARFQRDLADPALSAQVDSDKAEGVRLGVNSTPTVLINGKLMSGSLSVAEYQRAIETLLAHAGTNR</sequence>
<keyword evidence="8" id="KW-1185">Reference proteome</keyword>
<evidence type="ECO:0000256" key="2">
    <source>
        <dbReference type="ARBA" id="ARBA00022729"/>
    </source>
</evidence>
<dbReference type="InterPro" id="IPR036249">
    <property type="entry name" value="Thioredoxin-like_sf"/>
</dbReference>
<evidence type="ECO:0000256" key="1">
    <source>
        <dbReference type="ARBA" id="ARBA00005791"/>
    </source>
</evidence>
<dbReference type="EMBL" id="BAABJP010000062">
    <property type="protein sequence ID" value="GAA5174739.1"/>
    <property type="molecule type" value="Genomic_DNA"/>
</dbReference>
<comment type="similarity">
    <text evidence="1">Belongs to the thioredoxin family. DsbA subfamily.</text>
</comment>